<dbReference type="Pfam" id="PF13639">
    <property type="entry name" value="zf-RING_2"/>
    <property type="match status" value="1"/>
</dbReference>
<dbReference type="InterPro" id="IPR014720">
    <property type="entry name" value="dsRBD_dom"/>
</dbReference>
<dbReference type="GO" id="GO:0031053">
    <property type="term" value="P:primary miRNA processing"/>
    <property type="evidence" value="ECO:0007669"/>
    <property type="project" value="InterPro"/>
</dbReference>
<gene>
    <name evidence="11" type="primary">LOC113503122</name>
</gene>
<dbReference type="Pfam" id="PF07576">
    <property type="entry name" value="BRAP2"/>
    <property type="match status" value="1"/>
</dbReference>
<dbReference type="FunFam" id="3.30.160.20:FF:000021">
    <property type="entry name" value="Microprocessor complex subunit DGCR8"/>
    <property type="match status" value="1"/>
</dbReference>
<feature type="compositionally biased region" description="Low complexity" evidence="6">
    <location>
        <begin position="65"/>
        <end position="76"/>
    </location>
</feature>
<feature type="region of interest" description="Disordered" evidence="6">
    <location>
        <begin position="525"/>
        <end position="546"/>
    </location>
</feature>
<accession>A0A7E5WK74</accession>
<dbReference type="GeneID" id="113503122"/>
<dbReference type="PROSITE" id="PS50089">
    <property type="entry name" value="ZF_RING_2"/>
    <property type="match status" value="1"/>
</dbReference>
<evidence type="ECO:0000256" key="4">
    <source>
        <dbReference type="PROSITE-ProRule" id="PRU00502"/>
    </source>
</evidence>
<dbReference type="InterPro" id="IPR011422">
    <property type="entry name" value="BRAP2/ETP1_RRM"/>
</dbReference>
<dbReference type="Pfam" id="PF00035">
    <property type="entry name" value="dsrm"/>
    <property type="match status" value="1"/>
</dbReference>
<keyword evidence="1 4" id="KW-0863">Zinc-finger</keyword>
<proteinExistence type="predicted"/>
<evidence type="ECO:0000259" key="8">
    <source>
        <dbReference type="PROSITE" id="PS50137"/>
    </source>
</evidence>
<protein>
    <submittedName>
        <fullName evidence="11">Uncharacterized protein LOC113503122</fullName>
    </submittedName>
</protein>
<name>A0A7E5WK74_TRINI</name>
<dbReference type="Proteomes" id="UP000322000">
    <property type="component" value="Chromosome 18"/>
</dbReference>
<feature type="region of interest" description="Disordered" evidence="6">
    <location>
        <begin position="803"/>
        <end position="836"/>
    </location>
</feature>
<dbReference type="Pfam" id="PF02148">
    <property type="entry name" value="zf-UBP"/>
    <property type="match status" value="1"/>
</dbReference>
<feature type="domain" description="UBP-type" evidence="9">
    <location>
        <begin position="249"/>
        <end position="371"/>
    </location>
</feature>
<feature type="compositionally biased region" description="Polar residues" evidence="6">
    <location>
        <begin position="525"/>
        <end position="537"/>
    </location>
</feature>
<dbReference type="OrthoDB" id="112668at2759"/>
<dbReference type="GO" id="GO:0070877">
    <property type="term" value="C:microprocessor complex"/>
    <property type="evidence" value="ECO:0007669"/>
    <property type="project" value="InterPro"/>
</dbReference>
<dbReference type="Gene3D" id="3.30.160.20">
    <property type="match status" value="2"/>
</dbReference>
<feature type="domain" description="DRBM" evidence="8">
    <location>
        <begin position="985"/>
        <end position="1052"/>
    </location>
</feature>
<dbReference type="AlphaFoldDB" id="A0A7E5WK74"/>
<dbReference type="SUPFAM" id="SSF54768">
    <property type="entry name" value="dsRNA-binding domain-like"/>
    <property type="match status" value="1"/>
</dbReference>
<evidence type="ECO:0000256" key="3">
    <source>
        <dbReference type="PROSITE-ProRule" id="PRU00266"/>
    </source>
</evidence>
<dbReference type="PROSITE" id="PS50137">
    <property type="entry name" value="DS_RBD"/>
    <property type="match status" value="1"/>
</dbReference>
<dbReference type="CDD" id="cd19867">
    <property type="entry name" value="DSRM_DGCR8_rpt1"/>
    <property type="match status" value="1"/>
</dbReference>
<feature type="coiled-coil region" evidence="5">
    <location>
        <begin position="395"/>
        <end position="468"/>
    </location>
</feature>
<dbReference type="GO" id="GO:0003725">
    <property type="term" value="F:double-stranded RNA binding"/>
    <property type="evidence" value="ECO:0007669"/>
    <property type="project" value="TreeGrafter"/>
</dbReference>
<keyword evidence="3" id="KW-0694">RNA-binding</keyword>
<evidence type="ECO:0000313" key="10">
    <source>
        <dbReference type="Proteomes" id="UP000322000"/>
    </source>
</evidence>
<dbReference type="GO" id="GO:0042802">
    <property type="term" value="F:identical protein binding"/>
    <property type="evidence" value="ECO:0007669"/>
    <property type="project" value="InterPro"/>
</dbReference>
<dbReference type="GO" id="GO:0070878">
    <property type="term" value="F:primary miRNA binding"/>
    <property type="evidence" value="ECO:0007669"/>
    <property type="project" value="TreeGrafter"/>
</dbReference>
<feature type="compositionally biased region" description="Polar residues" evidence="6">
    <location>
        <begin position="608"/>
        <end position="621"/>
    </location>
</feature>
<dbReference type="KEGG" id="tnl:113503122"/>
<feature type="region of interest" description="Disordered" evidence="6">
    <location>
        <begin position="604"/>
        <end position="637"/>
    </location>
</feature>
<dbReference type="InterPro" id="IPR040375">
    <property type="entry name" value="DGCR8"/>
</dbReference>
<feature type="compositionally biased region" description="Polar residues" evidence="6">
    <location>
        <begin position="815"/>
        <end position="833"/>
    </location>
</feature>
<dbReference type="SMART" id="SM00184">
    <property type="entry name" value="RING"/>
    <property type="match status" value="1"/>
</dbReference>
<dbReference type="Gene3D" id="3.30.160.590">
    <property type="match status" value="1"/>
</dbReference>
<feature type="compositionally biased region" description="Acidic residues" evidence="6">
    <location>
        <begin position="663"/>
        <end position="682"/>
    </location>
</feature>
<keyword evidence="2" id="KW-0862">Zinc</keyword>
<dbReference type="Gene3D" id="3.30.40.10">
    <property type="entry name" value="Zinc/RING finger domain, C3HC4 (zinc finger)"/>
    <property type="match status" value="2"/>
</dbReference>
<dbReference type="GO" id="GO:0008270">
    <property type="term" value="F:zinc ion binding"/>
    <property type="evidence" value="ECO:0007669"/>
    <property type="project" value="UniProtKB-KW"/>
</dbReference>
<sequence>MSVSLCVLRIEIDEDLPEMGDNPSEMEAAKEQKKRDRGARESKTITVETYASVLTGPNTDTGILPTSSRRSPPDSSVSEEDETISFFCGNPLVEVTKGVLHLYKENEMKEAEEAKTLCLLSVPGALGAPDLLAFAAACQQDIAHVRVLRDGSPDHYMALFTFRTSHAAREFHETFDGVPYSSLEPNALCHMAWVSRVEWARDGTPPPSHTELPTCPVCLERMDESVAGVLSVQCAHAFHAACLVRWRDARCPVCRCAQTPEPRGGAVCAHCQPHALDEEDGDETRDNISGVAEGLLDGVEAGTLWICLICGHVGCGRYENGHAAKHFLASNHTYALQLGSNRVWDYAGDNFVHRLVQNKADGKLVAAEGGLPGEDSACGGEKLDSAQLEFTYILTQQLDSQRMFYEDRMAKLESDYITECEALRSRATEAESSSARLGEQVATLTKENKALERKLQHVTNKLSTLSNELSEERGLAAALASSQAEWQARAKLREENFVKEVSELKEQLRDVMFFVEARGQLQQQAGASPAELQQASVSVAPPPKPRRKRLSCKIISKALLQFTKSFIKAKIFLAFCIECMVSHNNMSEDQHLMDLPAAKKQKLDDSIGVQTETSAETTENGVSLEISDKGPTGDQVYSNLVTPEEFEKLREFKVLDEVKSNDEDSNDEDSDSSDAESEGLPEEEIEKMLEEDLPEGFKGAPKPKEKAYVTRQKIVLEEKGINHFEVLPLDWIMVRHISGMPIYMHRGSRVCTLSKPYFLGKGNIRRHDIPLSAIPCFAYRRALEEEEKQQRIDQRIEEQIRNGTWVNRGEEETRSQNGEGSQATDESSTTGTLDINVPVKVEYNSEEMTCPFANGDVEPKVEVNGTEEEEAIPVNRQPVVLPGGIVMPPPRVETINTSWKTQHLTAEQINDYCKKLFKFKTINIMQFKRWADRRKYTKARKTLQYPTLPEDTKLITIPAQPVAPGQENGGKANKRDWVMNLNDRSYLSVFHEYVRRALQKQPVYEFKQLENASTPYQATVYIGGMQYGVGHGSSKRQAKSAAARASIHILIPEMKDELDKHAPHAAPAADTSEPDFTFFDYVGIEDPRITEFCAATCEPSPHAILRTCLLRNFGAGDRHMIHTEMKKLEYQKIELTMKVGKHTATVVCKNKKTAKQRASQSILQALHPHVRSWGSLLRLYGSRSVKSCKEKKLEEQHITLLQDKARHNEPNYAVLEKLRNEMKKLRERDEAVVPIGTLLVSDDLPTHSGSNLNNVDL</sequence>
<reference evidence="11" key="1">
    <citation type="submission" date="2025-08" db="UniProtKB">
        <authorList>
            <consortium name="RefSeq"/>
        </authorList>
    </citation>
    <scope>IDENTIFICATION</scope>
</reference>
<feature type="domain" description="RING-type" evidence="7">
    <location>
        <begin position="215"/>
        <end position="255"/>
    </location>
</feature>
<evidence type="ECO:0000256" key="6">
    <source>
        <dbReference type="SAM" id="MobiDB-lite"/>
    </source>
</evidence>
<evidence type="ECO:0000256" key="2">
    <source>
        <dbReference type="ARBA" id="ARBA00022833"/>
    </source>
</evidence>
<keyword evidence="10" id="KW-1185">Reference proteome</keyword>
<organism evidence="10 11">
    <name type="scientific">Trichoplusia ni</name>
    <name type="common">Cabbage looper</name>
    <dbReference type="NCBI Taxonomy" id="7111"/>
    <lineage>
        <taxon>Eukaryota</taxon>
        <taxon>Metazoa</taxon>
        <taxon>Ecdysozoa</taxon>
        <taxon>Arthropoda</taxon>
        <taxon>Hexapoda</taxon>
        <taxon>Insecta</taxon>
        <taxon>Pterygota</taxon>
        <taxon>Neoptera</taxon>
        <taxon>Endopterygota</taxon>
        <taxon>Lepidoptera</taxon>
        <taxon>Glossata</taxon>
        <taxon>Ditrysia</taxon>
        <taxon>Noctuoidea</taxon>
        <taxon>Noctuidae</taxon>
        <taxon>Plusiinae</taxon>
        <taxon>Trichoplusia</taxon>
    </lineage>
</organism>
<dbReference type="SMART" id="SM00358">
    <property type="entry name" value="DSRM"/>
    <property type="match status" value="1"/>
</dbReference>
<dbReference type="CDD" id="cd19868">
    <property type="entry name" value="DSRM_DGCR8_rpt2"/>
    <property type="match status" value="1"/>
</dbReference>
<evidence type="ECO:0000259" key="7">
    <source>
        <dbReference type="PROSITE" id="PS50089"/>
    </source>
</evidence>
<evidence type="ECO:0000256" key="1">
    <source>
        <dbReference type="ARBA" id="ARBA00022771"/>
    </source>
</evidence>
<keyword evidence="5" id="KW-0175">Coiled coil</keyword>
<dbReference type="RefSeq" id="XP_026740742.1">
    <property type="nucleotide sequence ID" value="XM_026884941.1"/>
</dbReference>
<dbReference type="InterPro" id="IPR047243">
    <property type="entry name" value="RING-H2_BRAP2"/>
</dbReference>
<dbReference type="PROSITE" id="PS50271">
    <property type="entry name" value="ZF_UBP"/>
    <property type="match status" value="1"/>
</dbReference>
<feature type="region of interest" description="Disordered" evidence="6">
    <location>
        <begin position="657"/>
        <end position="682"/>
    </location>
</feature>
<feature type="compositionally biased region" description="Basic and acidic residues" evidence="6">
    <location>
        <begin position="27"/>
        <end position="43"/>
    </location>
</feature>
<dbReference type="CDD" id="cd16457">
    <property type="entry name" value="RING-H2_BRAP2"/>
    <property type="match status" value="1"/>
</dbReference>
<dbReference type="SMART" id="SM00290">
    <property type="entry name" value="ZnF_UBP"/>
    <property type="match status" value="1"/>
</dbReference>
<evidence type="ECO:0000313" key="11">
    <source>
        <dbReference type="RefSeq" id="XP_026740742.1"/>
    </source>
</evidence>
<dbReference type="PANTHER" id="PTHR13482">
    <property type="entry name" value="MICRORNA PROCESSOR COMPLEX SUBUNIT DGCR8"/>
    <property type="match status" value="1"/>
</dbReference>
<dbReference type="SUPFAM" id="SSF57850">
    <property type="entry name" value="RING/U-box"/>
    <property type="match status" value="2"/>
</dbReference>
<keyword evidence="1 4" id="KW-0479">Metal-binding</keyword>
<dbReference type="InterPro" id="IPR001607">
    <property type="entry name" value="Znf_UBP"/>
</dbReference>
<feature type="region of interest" description="Disordered" evidence="6">
    <location>
        <begin position="15"/>
        <end position="81"/>
    </location>
</feature>
<dbReference type="InterPro" id="IPR013083">
    <property type="entry name" value="Znf_RING/FYVE/PHD"/>
</dbReference>
<dbReference type="GO" id="GO:0020037">
    <property type="term" value="F:heme binding"/>
    <property type="evidence" value="ECO:0007669"/>
    <property type="project" value="InterPro"/>
</dbReference>
<dbReference type="InParanoid" id="A0A7E5WK74"/>
<dbReference type="Gene3D" id="2.20.70.10">
    <property type="match status" value="1"/>
</dbReference>
<evidence type="ECO:0000259" key="9">
    <source>
        <dbReference type="PROSITE" id="PS50271"/>
    </source>
</evidence>
<evidence type="ECO:0000256" key="5">
    <source>
        <dbReference type="SAM" id="Coils"/>
    </source>
</evidence>
<dbReference type="InterPro" id="IPR001841">
    <property type="entry name" value="Znf_RING"/>
</dbReference>
<dbReference type="PANTHER" id="PTHR13482:SF3">
    <property type="entry name" value="MICROPROCESSOR COMPLEX SUBUNIT DGCR8"/>
    <property type="match status" value="1"/>
</dbReference>